<comment type="similarity">
    <text evidence="1">Belongs to the PhoU family.</text>
</comment>
<feature type="domain" description="PhoU" evidence="2">
    <location>
        <begin position="120"/>
        <end position="205"/>
    </location>
</feature>
<sequence>MSERFVRQLEELHVEMITLGSLCEKAISLSAKAIQGEGGMTLIGKIFETEKEIDAQEREIENLCMKLLLHEHPVAGDLRSISAALKMISDMERIGDQAADIADLSKHIEDKAVTGDIINIRKMAEDTVRMVTESIDAFVKGDLELCRQVITDDDKVDDAFNEIKEKLVEILSDGKPDVRIGLDILMAAKYFERIGDHAVNIAEWVEYSITGTHRNSSSHTDNYFVGE</sequence>
<keyword evidence="4" id="KW-1185">Reference proteome</keyword>
<reference evidence="3 4" key="1">
    <citation type="submission" date="2024-03" db="EMBL/GenBank/DDBJ databases">
        <title>Human intestinal bacterial collection.</title>
        <authorList>
            <person name="Pauvert C."/>
            <person name="Hitch T.C.A."/>
            <person name="Clavel T."/>
        </authorList>
    </citation>
    <scope>NUCLEOTIDE SEQUENCE [LARGE SCALE GENOMIC DNA]</scope>
    <source>
        <strain evidence="3 4">CLA-JM-H16</strain>
    </source>
</reference>
<evidence type="ECO:0000313" key="4">
    <source>
        <dbReference type="Proteomes" id="UP001473063"/>
    </source>
</evidence>
<comment type="subunit">
    <text evidence="1">Homodimer.</text>
</comment>
<organism evidence="3 4">
    <name type="scientific">Blautia aquisgranensis</name>
    <dbReference type="NCBI Taxonomy" id="3133153"/>
    <lineage>
        <taxon>Bacteria</taxon>
        <taxon>Bacillati</taxon>
        <taxon>Bacillota</taxon>
        <taxon>Clostridia</taxon>
        <taxon>Lachnospirales</taxon>
        <taxon>Lachnospiraceae</taxon>
        <taxon>Blautia</taxon>
    </lineage>
</organism>
<dbReference type="PIRSF" id="PIRSF003107">
    <property type="entry name" value="PhoU"/>
    <property type="match status" value="1"/>
</dbReference>
<dbReference type="EMBL" id="JBBMEJ010000002">
    <property type="protein sequence ID" value="MEQ2369946.1"/>
    <property type="molecule type" value="Genomic_DNA"/>
</dbReference>
<keyword evidence="1" id="KW-0813">Transport</keyword>
<proteinExistence type="inferred from homology"/>
<dbReference type="InterPro" id="IPR026022">
    <property type="entry name" value="PhoU_dom"/>
</dbReference>
<name>A0ABV1BBR4_9FIRM</name>
<keyword evidence="1" id="KW-0963">Cytoplasm</keyword>
<evidence type="ECO:0000259" key="2">
    <source>
        <dbReference type="Pfam" id="PF01895"/>
    </source>
</evidence>
<evidence type="ECO:0000313" key="3">
    <source>
        <dbReference type="EMBL" id="MEQ2369946.1"/>
    </source>
</evidence>
<protein>
    <recommendedName>
        <fullName evidence="1">Phosphate-specific transport system accessory protein PhoU</fullName>
    </recommendedName>
</protein>
<dbReference type="PANTHER" id="PTHR42930:SF3">
    <property type="entry name" value="PHOSPHATE-SPECIFIC TRANSPORT SYSTEM ACCESSORY PROTEIN PHOU"/>
    <property type="match status" value="1"/>
</dbReference>
<evidence type="ECO:0000256" key="1">
    <source>
        <dbReference type="PIRNR" id="PIRNR003107"/>
    </source>
</evidence>
<accession>A0ABV1BBR4</accession>
<dbReference type="InterPro" id="IPR028366">
    <property type="entry name" value="PhoU"/>
</dbReference>
<comment type="caution">
    <text evidence="3">The sequence shown here is derived from an EMBL/GenBank/DDBJ whole genome shotgun (WGS) entry which is preliminary data.</text>
</comment>
<dbReference type="PANTHER" id="PTHR42930">
    <property type="entry name" value="PHOSPHATE-SPECIFIC TRANSPORT SYSTEM ACCESSORY PROTEIN PHOU"/>
    <property type="match status" value="1"/>
</dbReference>
<dbReference type="SUPFAM" id="SSF109755">
    <property type="entry name" value="PhoU-like"/>
    <property type="match status" value="1"/>
</dbReference>
<dbReference type="InterPro" id="IPR038078">
    <property type="entry name" value="PhoU-like_sf"/>
</dbReference>
<gene>
    <name evidence="3" type="primary">phoU</name>
    <name evidence="3" type="ORF">WMO28_03140</name>
</gene>
<dbReference type="Pfam" id="PF01895">
    <property type="entry name" value="PhoU"/>
    <property type="match status" value="2"/>
</dbReference>
<dbReference type="NCBIfam" id="TIGR02135">
    <property type="entry name" value="phoU_full"/>
    <property type="match status" value="1"/>
</dbReference>
<dbReference type="Gene3D" id="1.20.58.220">
    <property type="entry name" value="Phosphate transport system protein phou homolog 2, domain 2"/>
    <property type="match status" value="1"/>
</dbReference>
<comment type="subcellular location">
    <subcellularLocation>
        <location evidence="1">Cytoplasm</location>
    </subcellularLocation>
</comment>
<comment type="function">
    <text evidence="1">Plays a role in the regulation of phosphate uptake.</text>
</comment>
<keyword evidence="1" id="KW-0592">Phosphate transport</keyword>
<dbReference type="RefSeq" id="WP_349056026.1">
    <property type="nucleotide sequence ID" value="NZ_JBBMEJ010000002.1"/>
</dbReference>
<dbReference type="Proteomes" id="UP001473063">
    <property type="component" value="Unassembled WGS sequence"/>
</dbReference>
<feature type="domain" description="PhoU" evidence="2">
    <location>
        <begin position="19"/>
        <end position="103"/>
    </location>
</feature>